<name>A0ACB8CYK1_DERSI</name>
<dbReference type="Proteomes" id="UP000821865">
    <property type="component" value="Chromosome 4"/>
</dbReference>
<keyword evidence="2" id="KW-1185">Reference proteome</keyword>
<evidence type="ECO:0000313" key="1">
    <source>
        <dbReference type="EMBL" id="KAH7954227.1"/>
    </source>
</evidence>
<evidence type="ECO:0000313" key="2">
    <source>
        <dbReference type="Proteomes" id="UP000821865"/>
    </source>
</evidence>
<proteinExistence type="predicted"/>
<organism evidence="1 2">
    <name type="scientific">Dermacentor silvarum</name>
    <name type="common">Tick</name>
    <dbReference type="NCBI Taxonomy" id="543639"/>
    <lineage>
        <taxon>Eukaryota</taxon>
        <taxon>Metazoa</taxon>
        <taxon>Ecdysozoa</taxon>
        <taxon>Arthropoda</taxon>
        <taxon>Chelicerata</taxon>
        <taxon>Arachnida</taxon>
        <taxon>Acari</taxon>
        <taxon>Parasitiformes</taxon>
        <taxon>Ixodida</taxon>
        <taxon>Ixodoidea</taxon>
        <taxon>Ixodidae</taxon>
        <taxon>Rhipicephalinae</taxon>
        <taxon>Dermacentor</taxon>
    </lineage>
</organism>
<gene>
    <name evidence="1" type="ORF">HPB49_016761</name>
</gene>
<accession>A0ACB8CYK1</accession>
<dbReference type="EMBL" id="CM023473">
    <property type="protein sequence ID" value="KAH7954227.1"/>
    <property type="molecule type" value="Genomic_DNA"/>
</dbReference>
<comment type="caution">
    <text evidence="1">The sequence shown here is derived from an EMBL/GenBank/DDBJ whole genome shotgun (WGS) entry which is preliminary data.</text>
</comment>
<protein>
    <submittedName>
        <fullName evidence="1">Uncharacterized protein</fullName>
    </submittedName>
</protein>
<sequence>MTRLQPGEIRDDEHECLEQLRRLLQEDGLRVLPGDEALLMFLRTKKYDVKKATKTIKNYFRVRKDMPEYFDNLTPSSIPYKTVCHDHKLIMHARERDPQGRAVGILKFGAWSTDICSMSNLMRCLLLSAECGLLEVDAQVHGVVAVIDLQGFSVNHLRQLTPWFLRKVMLIAQNSLPARIKAIYVVNTPAVAEYAVSLVQFFLPAKLKSRLHFFGGGFSELRGVIPSELIPKDFSGTQEDFDFHAQEDFFLGKASHFDRGCLRCRPAYRSRCRQYRIVCDEIVAGCSHSPCVSKPRTRPASTSCCSGIPQPIICDKTEAEVEGPLKDLETLAMEELGETPEVKQRCLAELRQLLEGEDNLRVPQDDAFLLMFLRARKYRVNDALKRLKNYFRVRKQMPEYFEDLTPSSVPYQTVFYDHKLILSSKKRDPLRRAIGYVRFGAWNSDICSMNELVSCVMMAMECNLLSEETQIRGAVGIIDMEGFSAHHLITLSPWFLRRVVTIIQDSLPVRIKGLYFVNTPAIFTFVYSLIKSLMSAKLRKRLRLLGSDFSTLGDILPSEFIPKEYGGEREDFDYESQETFFQSKTSHFEQMRQFGYSSAK</sequence>
<reference evidence="1" key="1">
    <citation type="submission" date="2020-05" db="EMBL/GenBank/DDBJ databases">
        <title>Large-scale comparative analyses of tick genomes elucidate their genetic diversity and vector capacities.</title>
        <authorList>
            <person name="Jia N."/>
            <person name="Wang J."/>
            <person name="Shi W."/>
            <person name="Du L."/>
            <person name="Sun Y."/>
            <person name="Zhan W."/>
            <person name="Jiang J."/>
            <person name="Wang Q."/>
            <person name="Zhang B."/>
            <person name="Ji P."/>
            <person name="Sakyi L.B."/>
            <person name="Cui X."/>
            <person name="Yuan T."/>
            <person name="Jiang B."/>
            <person name="Yang W."/>
            <person name="Lam T.T.-Y."/>
            <person name="Chang Q."/>
            <person name="Ding S."/>
            <person name="Wang X."/>
            <person name="Zhu J."/>
            <person name="Ruan X."/>
            <person name="Zhao L."/>
            <person name="Wei J."/>
            <person name="Que T."/>
            <person name="Du C."/>
            <person name="Cheng J."/>
            <person name="Dai P."/>
            <person name="Han X."/>
            <person name="Huang E."/>
            <person name="Gao Y."/>
            <person name="Liu J."/>
            <person name="Shao H."/>
            <person name="Ye R."/>
            <person name="Li L."/>
            <person name="Wei W."/>
            <person name="Wang X."/>
            <person name="Wang C."/>
            <person name="Yang T."/>
            <person name="Huo Q."/>
            <person name="Li W."/>
            <person name="Guo W."/>
            <person name="Chen H."/>
            <person name="Zhou L."/>
            <person name="Ni X."/>
            <person name="Tian J."/>
            <person name="Zhou Y."/>
            <person name="Sheng Y."/>
            <person name="Liu T."/>
            <person name="Pan Y."/>
            <person name="Xia L."/>
            <person name="Li J."/>
            <person name="Zhao F."/>
            <person name="Cao W."/>
        </authorList>
    </citation>
    <scope>NUCLEOTIDE SEQUENCE</scope>
    <source>
        <strain evidence="1">Dsil-2018</strain>
    </source>
</reference>